<keyword evidence="1" id="KW-1133">Transmembrane helix</keyword>
<name>A0A0K0DSS3_STRER</name>
<dbReference type="AlphaFoldDB" id="A0A0K0DSS3"/>
<evidence type="ECO:0000256" key="1">
    <source>
        <dbReference type="SAM" id="Phobius"/>
    </source>
</evidence>
<dbReference type="WBParaSite" id="TCONS_00003315.p1">
    <property type="protein sequence ID" value="TCONS_00003315.p1"/>
    <property type="gene ID" value="XLOC_003056"/>
</dbReference>
<keyword evidence="2" id="KW-1185">Reference proteome</keyword>
<protein>
    <submittedName>
        <fullName evidence="3 4">Uncharacterized protein</fullName>
    </submittedName>
</protein>
<keyword evidence="1" id="KW-0472">Membrane</keyword>
<accession>A0A0K0DSS3</accession>
<reference evidence="3" key="1">
    <citation type="submission" date="2015-08" db="UniProtKB">
        <authorList>
            <consortium name="WormBaseParasite"/>
        </authorList>
    </citation>
    <scope>IDENTIFICATION</scope>
</reference>
<proteinExistence type="predicted"/>
<evidence type="ECO:0000313" key="2">
    <source>
        <dbReference type="Proteomes" id="UP000035681"/>
    </source>
</evidence>
<organism evidence="3">
    <name type="scientific">Strongyloides stercoralis</name>
    <name type="common">Threadworm</name>
    <dbReference type="NCBI Taxonomy" id="6248"/>
    <lineage>
        <taxon>Eukaryota</taxon>
        <taxon>Metazoa</taxon>
        <taxon>Ecdysozoa</taxon>
        <taxon>Nematoda</taxon>
        <taxon>Chromadorea</taxon>
        <taxon>Rhabditida</taxon>
        <taxon>Tylenchina</taxon>
        <taxon>Panagrolaimomorpha</taxon>
        <taxon>Strongyloidoidea</taxon>
        <taxon>Strongyloididae</taxon>
        <taxon>Strongyloides</taxon>
    </lineage>
</organism>
<sequence length="137" mass="16087">MSNDTLSTEVPPIQPIVKIESIHLLLDPKTWEKKIIHLNIIILLGLFSYIFCIAYVIIVKKSNSHFYGFKPELVYEIRTESTDEETYNSIFSPEERLAYYKEAFTNLKSVTKNDCKKNINKNQDFFFKPIEISDEEE</sequence>
<keyword evidence="1" id="KW-0812">Transmembrane</keyword>
<feature type="transmembrane region" description="Helical" evidence="1">
    <location>
        <begin position="35"/>
        <end position="58"/>
    </location>
</feature>
<dbReference type="Proteomes" id="UP000035681">
    <property type="component" value="Unplaced"/>
</dbReference>
<evidence type="ECO:0000313" key="4">
    <source>
        <dbReference type="WBParaSite" id="TCONS_00003315.p1"/>
    </source>
</evidence>
<dbReference type="WBParaSite" id="SSTP_0000028700.1">
    <property type="protein sequence ID" value="SSTP_0000028700.1"/>
    <property type="gene ID" value="SSTP_0000028700"/>
</dbReference>
<evidence type="ECO:0000313" key="3">
    <source>
        <dbReference type="WBParaSite" id="SSTP_0000028700.1"/>
    </source>
</evidence>